<evidence type="ECO:0000313" key="10">
    <source>
        <dbReference type="Proteomes" id="UP000286734"/>
    </source>
</evidence>
<evidence type="ECO:0000256" key="6">
    <source>
        <dbReference type="ARBA" id="ARBA00029466"/>
    </source>
</evidence>
<keyword evidence="3" id="KW-0227">DNA damage</keyword>
<dbReference type="GO" id="GO:0004519">
    <property type="term" value="F:endonuclease activity"/>
    <property type="evidence" value="ECO:0007669"/>
    <property type="project" value="UniProtKB-KW"/>
</dbReference>
<evidence type="ECO:0000313" key="7">
    <source>
        <dbReference type="EMBL" id="RTH03042.1"/>
    </source>
</evidence>
<dbReference type="EMBL" id="PELP01000278">
    <property type="protein sequence ID" value="RTH03042.1"/>
    <property type="molecule type" value="Genomic_DNA"/>
</dbReference>
<keyword evidence="2" id="KW-0255">Endonuclease</keyword>
<dbReference type="Proteomes" id="UP000288347">
    <property type="component" value="Unassembled WGS sequence"/>
</dbReference>
<protein>
    <recommendedName>
        <fullName evidence="13">Very short patch repair endonuclease</fullName>
    </recommendedName>
</protein>
<dbReference type="EMBL" id="PEMN01000077">
    <property type="protein sequence ID" value="RTI19373.1"/>
    <property type="molecule type" value="Genomic_DNA"/>
</dbReference>
<organism evidence="7 10">
    <name type="scientific">Thermus scotoductus</name>
    <dbReference type="NCBI Taxonomy" id="37636"/>
    <lineage>
        <taxon>Bacteria</taxon>
        <taxon>Thermotogati</taxon>
        <taxon>Deinococcota</taxon>
        <taxon>Deinococci</taxon>
        <taxon>Thermales</taxon>
        <taxon>Thermaceae</taxon>
        <taxon>Thermus</taxon>
    </lineage>
</organism>
<dbReference type="Proteomes" id="UP000286734">
    <property type="component" value="Unassembled WGS sequence"/>
</dbReference>
<dbReference type="GO" id="GO:0006298">
    <property type="term" value="P:mismatch repair"/>
    <property type="evidence" value="ECO:0007669"/>
    <property type="project" value="InterPro"/>
</dbReference>
<comment type="similarity">
    <text evidence="6">Belongs to the Vsr family.</text>
</comment>
<accession>A0A430R6I8</accession>
<reference evidence="10 11" key="1">
    <citation type="journal article" date="2019" name="Extremophiles">
        <title>Biogeography of thermophiles and predominance of Thermus scotoductus in domestic water heaters.</title>
        <authorList>
            <person name="Wilpiszeski R.L."/>
            <person name="Zhang Z."/>
            <person name="House C.H."/>
        </authorList>
    </citation>
    <scope>NUCLEOTIDE SEQUENCE [LARGE SCALE GENOMIC DNA]</scope>
    <source>
        <strain evidence="9 11">10_S10</strain>
        <strain evidence="8 12">16_S16</strain>
        <strain evidence="7 10">34_S34</strain>
    </source>
</reference>
<evidence type="ECO:0008006" key="13">
    <source>
        <dbReference type="Google" id="ProtNLM"/>
    </source>
</evidence>
<evidence type="ECO:0000256" key="3">
    <source>
        <dbReference type="ARBA" id="ARBA00022763"/>
    </source>
</evidence>
<evidence type="ECO:0000256" key="2">
    <source>
        <dbReference type="ARBA" id="ARBA00022759"/>
    </source>
</evidence>
<sequence length="31" mass="3669">MSRVRGRDTSPELAVRRALHAAGYRFRLHCW</sequence>
<dbReference type="AlphaFoldDB" id="A0A430R6I8"/>
<evidence type="ECO:0000313" key="9">
    <source>
        <dbReference type="EMBL" id="RTI19373.1"/>
    </source>
</evidence>
<dbReference type="Pfam" id="PF03852">
    <property type="entry name" value="Vsr"/>
    <property type="match status" value="1"/>
</dbReference>
<dbReference type="Proteomes" id="UP000288073">
    <property type="component" value="Unassembled WGS sequence"/>
</dbReference>
<evidence type="ECO:0000313" key="11">
    <source>
        <dbReference type="Proteomes" id="UP000288073"/>
    </source>
</evidence>
<keyword evidence="5" id="KW-0234">DNA repair</keyword>
<dbReference type="GO" id="GO:0016787">
    <property type="term" value="F:hydrolase activity"/>
    <property type="evidence" value="ECO:0007669"/>
    <property type="project" value="UniProtKB-KW"/>
</dbReference>
<dbReference type="Gene3D" id="3.40.960.10">
    <property type="entry name" value="VSR Endonuclease"/>
    <property type="match status" value="1"/>
</dbReference>
<dbReference type="InterPro" id="IPR011335">
    <property type="entry name" value="Restrct_endonuc-II-like"/>
</dbReference>
<evidence type="ECO:0000313" key="8">
    <source>
        <dbReference type="EMBL" id="RTI03132.1"/>
    </source>
</evidence>
<evidence type="ECO:0000313" key="12">
    <source>
        <dbReference type="Proteomes" id="UP000288347"/>
    </source>
</evidence>
<gene>
    <name evidence="9" type="ORF">CSW23_03290</name>
    <name evidence="8" type="ORF">CSW29_01225</name>
    <name evidence="7" type="ORF">CSW47_09490</name>
</gene>
<proteinExistence type="inferred from homology"/>
<keyword evidence="1" id="KW-0540">Nuclease</keyword>
<keyword evidence="4" id="KW-0378">Hydrolase</keyword>
<evidence type="ECO:0000256" key="1">
    <source>
        <dbReference type="ARBA" id="ARBA00022722"/>
    </source>
</evidence>
<evidence type="ECO:0000256" key="4">
    <source>
        <dbReference type="ARBA" id="ARBA00022801"/>
    </source>
</evidence>
<name>A0A430R6I8_THESC</name>
<evidence type="ECO:0000256" key="5">
    <source>
        <dbReference type="ARBA" id="ARBA00023204"/>
    </source>
</evidence>
<dbReference type="SUPFAM" id="SSF52980">
    <property type="entry name" value="Restriction endonuclease-like"/>
    <property type="match status" value="1"/>
</dbReference>
<dbReference type="InterPro" id="IPR004603">
    <property type="entry name" value="DNA_mismatch_endonuc_vsr"/>
</dbReference>
<dbReference type="EMBL" id="PEMH01000025">
    <property type="protein sequence ID" value="RTI03132.1"/>
    <property type="molecule type" value="Genomic_DNA"/>
</dbReference>
<comment type="caution">
    <text evidence="7">The sequence shown here is derived from an EMBL/GenBank/DDBJ whole genome shotgun (WGS) entry which is preliminary data.</text>
</comment>